<organism evidence="2 3">
    <name type="scientific">Phytophthora lilii</name>
    <dbReference type="NCBI Taxonomy" id="2077276"/>
    <lineage>
        <taxon>Eukaryota</taxon>
        <taxon>Sar</taxon>
        <taxon>Stramenopiles</taxon>
        <taxon>Oomycota</taxon>
        <taxon>Peronosporomycetes</taxon>
        <taxon>Peronosporales</taxon>
        <taxon>Peronosporaceae</taxon>
        <taxon>Phytophthora</taxon>
    </lineage>
</organism>
<evidence type="ECO:0000313" key="2">
    <source>
        <dbReference type="EMBL" id="GMF29629.1"/>
    </source>
</evidence>
<sequence length="122" mass="13191">MRLIGTLLATAVILLASSENLVAAKTTQAPGLYAELYSVKDGVVTDKMRVPLGDADQYKNSEVKQLKNVGVNDQEERAAASLPALFTKGPLHGLFKGFGSFLSKIKSKTKWANSRRLRIEGA</sequence>
<comment type="caution">
    <text evidence="2">The sequence shown here is derived from an EMBL/GenBank/DDBJ whole genome shotgun (WGS) entry which is preliminary data.</text>
</comment>
<dbReference type="OrthoDB" id="93090at2759"/>
<feature type="chain" id="PRO_5040736392" evidence="1">
    <location>
        <begin position="25"/>
        <end position="122"/>
    </location>
</feature>
<name>A0A9W6UCN4_9STRA</name>
<reference evidence="2" key="1">
    <citation type="submission" date="2023-04" db="EMBL/GenBank/DDBJ databases">
        <title>Phytophthora lilii NBRC 32176.</title>
        <authorList>
            <person name="Ichikawa N."/>
            <person name="Sato H."/>
            <person name="Tonouchi N."/>
        </authorList>
    </citation>
    <scope>NUCLEOTIDE SEQUENCE</scope>
    <source>
        <strain evidence="2">NBRC 32176</strain>
    </source>
</reference>
<feature type="signal peptide" evidence="1">
    <location>
        <begin position="1"/>
        <end position="24"/>
    </location>
</feature>
<dbReference type="Proteomes" id="UP001165083">
    <property type="component" value="Unassembled WGS sequence"/>
</dbReference>
<proteinExistence type="predicted"/>
<keyword evidence="1" id="KW-0732">Signal</keyword>
<dbReference type="EMBL" id="BSXW01000788">
    <property type="protein sequence ID" value="GMF29629.1"/>
    <property type="molecule type" value="Genomic_DNA"/>
</dbReference>
<evidence type="ECO:0000313" key="3">
    <source>
        <dbReference type="Proteomes" id="UP001165083"/>
    </source>
</evidence>
<dbReference type="AlphaFoldDB" id="A0A9W6UCN4"/>
<gene>
    <name evidence="2" type="ORF">Plil01_001259500</name>
</gene>
<keyword evidence="3" id="KW-1185">Reference proteome</keyword>
<accession>A0A9W6UCN4</accession>
<evidence type="ECO:0000256" key="1">
    <source>
        <dbReference type="SAM" id="SignalP"/>
    </source>
</evidence>
<protein>
    <submittedName>
        <fullName evidence="2">Unnamed protein product</fullName>
    </submittedName>
</protein>